<sequence length="60" mass="6931">MLKRYDMSSGYLAEMGDFLLAPQPDAMAQEQLRRPQPQLQLLTVAEAEEAQRRALSHWSR</sequence>
<gene>
    <name evidence="1" type="ORF">N8I74_08675</name>
</gene>
<proteinExistence type="predicted"/>
<keyword evidence="2" id="KW-1185">Reference proteome</keyword>
<evidence type="ECO:0000313" key="2">
    <source>
        <dbReference type="Proteomes" id="UP001061302"/>
    </source>
</evidence>
<evidence type="ECO:0000313" key="1">
    <source>
        <dbReference type="EMBL" id="UXY17066.1"/>
    </source>
</evidence>
<name>A0ABY6DU91_9NEIS</name>
<dbReference type="RefSeq" id="WP_263126495.1">
    <property type="nucleotide sequence ID" value="NZ_CP106753.1"/>
</dbReference>
<protein>
    <submittedName>
        <fullName evidence="1">Uncharacterized protein</fullName>
    </submittedName>
</protein>
<reference evidence="1" key="1">
    <citation type="submission" date="2022-10" db="EMBL/GenBank/DDBJ databases">
        <title>Chitiniphilus purpureus sp. nov., a novel chitin-degrading bacterium isolated from crawfish pond sediment.</title>
        <authorList>
            <person name="Li K."/>
        </authorList>
    </citation>
    <scope>NUCLEOTIDE SEQUENCE</scope>
    <source>
        <strain evidence="1">CD1</strain>
    </source>
</reference>
<dbReference type="EMBL" id="CP106753">
    <property type="protein sequence ID" value="UXY17066.1"/>
    <property type="molecule type" value="Genomic_DNA"/>
</dbReference>
<organism evidence="1 2">
    <name type="scientific">Chitiniphilus purpureus</name>
    <dbReference type="NCBI Taxonomy" id="2981137"/>
    <lineage>
        <taxon>Bacteria</taxon>
        <taxon>Pseudomonadati</taxon>
        <taxon>Pseudomonadota</taxon>
        <taxon>Betaproteobacteria</taxon>
        <taxon>Neisseriales</taxon>
        <taxon>Chitinibacteraceae</taxon>
        <taxon>Chitiniphilus</taxon>
    </lineage>
</organism>
<accession>A0ABY6DU91</accession>
<dbReference type="Proteomes" id="UP001061302">
    <property type="component" value="Chromosome"/>
</dbReference>